<comment type="caution">
    <text evidence="1">The sequence shown here is derived from an EMBL/GenBank/DDBJ whole genome shotgun (WGS) entry which is preliminary data.</text>
</comment>
<dbReference type="PANTHER" id="PTHR11590:SF6">
    <property type="entry name" value="PROTEIN-GLUTAMINE GAMMA-GLUTAMYLTRANSFERASE 2"/>
    <property type="match status" value="1"/>
</dbReference>
<dbReference type="EMBL" id="JAMKFB020000006">
    <property type="protein sequence ID" value="KAL0190212.1"/>
    <property type="molecule type" value="Genomic_DNA"/>
</dbReference>
<dbReference type="Gene3D" id="2.60.40.10">
    <property type="entry name" value="Immunoglobulins"/>
    <property type="match status" value="2"/>
</dbReference>
<reference evidence="1 2" key="1">
    <citation type="submission" date="2024-05" db="EMBL/GenBank/DDBJ databases">
        <title>Genome sequencing and assembly of Indian major carp, Cirrhinus mrigala (Hamilton, 1822).</title>
        <authorList>
            <person name="Mohindra V."/>
            <person name="Chowdhury L.M."/>
            <person name="Lal K."/>
            <person name="Jena J.K."/>
        </authorList>
    </citation>
    <scope>NUCLEOTIDE SEQUENCE [LARGE SCALE GENOMIC DNA]</scope>
    <source>
        <strain evidence="1">CM1030</strain>
        <tissue evidence="1">Blood</tissue>
    </source>
</reference>
<evidence type="ECO:0000313" key="2">
    <source>
        <dbReference type="Proteomes" id="UP001529510"/>
    </source>
</evidence>
<evidence type="ECO:0000313" key="1">
    <source>
        <dbReference type="EMBL" id="KAL0190212.1"/>
    </source>
</evidence>
<dbReference type="InterPro" id="IPR013783">
    <property type="entry name" value="Ig-like_fold"/>
</dbReference>
<dbReference type="SUPFAM" id="SSF49309">
    <property type="entry name" value="Transglutaminase, two C-terminal domains"/>
    <property type="match status" value="2"/>
</dbReference>
<organism evidence="1 2">
    <name type="scientific">Cirrhinus mrigala</name>
    <name type="common">Mrigala</name>
    <dbReference type="NCBI Taxonomy" id="683832"/>
    <lineage>
        <taxon>Eukaryota</taxon>
        <taxon>Metazoa</taxon>
        <taxon>Chordata</taxon>
        <taxon>Craniata</taxon>
        <taxon>Vertebrata</taxon>
        <taxon>Euteleostomi</taxon>
        <taxon>Actinopterygii</taxon>
        <taxon>Neopterygii</taxon>
        <taxon>Teleostei</taxon>
        <taxon>Ostariophysi</taxon>
        <taxon>Cypriniformes</taxon>
        <taxon>Cyprinidae</taxon>
        <taxon>Labeoninae</taxon>
        <taxon>Labeonini</taxon>
        <taxon>Cirrhinus</taxon>
    </lineage>
</organism>
<feature type="non-terminal residue" evidence="1">
    <location>
        <position position="1"/>
    </location>
</feature>
<dbReference type="Proteomes" id="UP001529510">
    <property type="component" value="Unassembled WGS sequence"/>
</dbReference>
<accession>A0ABD0QWQ4</accession>
<name>A0ABD0QWQ4_CIRMR</name>
<gene>
    <name evidence="1" type="ORF">M9458_012910</name>
</gene>
<protein>
    <submittedName>
        <fullName evidence="1">Uncharacterized protein</fullName>
    </submittedName>
</protein>
<dbReference type="InterPro" id="IPR050779">
    <property type="entry name" value="Transglutaminase"/>
</dbReference>
<dbReference type="AlphaFoldDB" id="A0ABD0QWQ4"/>
<sequence>RKVPLRLNYSKYCNNLTEDNLIRLGALLIDYSTKEAVMAMRDVVLDDPEIKIRILGEPKEKRKLAAELTLQNPLPEPLQGCCFTIEGANLTGGSSITEK</sequence>
<dbReference type="PANTHER" id="PTHR11590">
    <property type="entry name" value="PROTEIN-GLUTAMINE GAMMA-GLUTAMYLTRANSFERASE"/>
    <property type="match status" value="1"/>
</dbReference>
<proteinExistence type="predicted"/>
<keyword evidence="2" id="KW-1185">Reference proteome</keyword>
<dbReference type="InterPro" id="IPR036238">
    <property type="entry name" value="Transglutaminase_C_sf"/>
</dbReference>